<feature type="non-terminal residue" evidence="1">
    <location>
        <position position="1"/>
    </location>
</feature>
<sequence length="74" mass="8414">IINPGRYSYLTTKYPLPQAFLASLPLHDTIEPSTFRQASQIPQCCAFHYMTPLSHPHIARLLKFLSVVLLCKKS</sequence>
<evidence type="ECO:0000313" key="2">
    <source>
        <dbReference type="Proteomes" id="UP000237105"/>
    </source>
</evidence>
<protein>
    <submittedName>
        <fullName evidence="1">Uncharacterized protein</fullName>
    </submittedName>
</protein>
<dbReference type="Proteomes" id="UP000237105">
    <property type="component" value="Unassembled WGS sequence"/>
</dbReference>
<proteinExistence type="predicted"/>
<keyword evidence="2" id="KW-1185">Reference proteome</keyword>
<dbReference type="AlphaFoldDB" id="A0A2P5BBY1"/>
<dbReference type="EMBL" id="JXTB01000315">
    <property type="protein sequence ID" value="PON46285.1"/>
    <property type="molecule type" value="Genomic_DNA"/>
</dbReference>
<evidence type="ECO:0000313" key="1">
    <source>
        <dbReference type="EMBL" id="PON46285.1"/>
    </source>
</evidence>
<name>A0A2P5BBY1_PARAD</name>
<accession>A0A2P5BBY1</accession>
<gene>
    <name evidence="1" type="ORF">PanWU01x14_252990</name>
</gene>
<comment type="caution">
    <text evidence="1">The sequence shown here is derived from an EMBL/GenBank/DDBJ whole genome shotgun (WGS) entry which is preliminary data.</text>
</comment>
<reference evidence="2" key="1">
    <citation type="submission" date="2016-06" db="EMBL/GenBank/DDBJ databases">
        <title>Parallel loss of symbiosis genes in relatives of nitrogen-fixing non-legume Parasponia.</title>
        <authorList>
            <person name="Van Velzen R."/>
            <person name="Holmer R."/>
            <person name="Bu F."/>
            <person name="Rutten L."/>
            <person name="Van Zeijl A."/>
            <person name="Liu W."/>
            <person name="Santuari L."/>
            <person name="Cao Q."/>
            <person name="Sharma T."/>
            <person name="Shen D."/>
            <person name="Roswanjaya Y."/>
            <person name="Wardhani T."/>
            <person name="Kalhor M.S."/>
            <person name="Jansen J."/>
            <person name="Van den Hoogen J."/>
            <person name="Gungor B."/>
            <person name="Hartog M."/>
            <person name="Hontelez J."/>
            <person name="Verver J."/>
            <person name="Yang W.-C."/>
            <person name="Schijlen E."/>
            <person name="Repin R."/>
            <person name="Schilthuizen M."/>
            <person name="Schranz E."/>
            <person name="Heidstra R."/>
            <person name="Miyata K."/>
            <person name="Fedorova E."/>
            <person name="Kohlen W."/>
            <person name="Bisseling T."/>
            <person name="Smit S."/>
            <person name="Geurts R."/>
        </authorList>
    </citation>
    <scope>NUCLEOTIDE SEQUENCE [LARGE SCALE GENOMIC DNA]</scope>
    <source>
        <strain evidence="2">cv. WU1-14</strain>
    </source>
</reference>
<organism evidence="1 2">
    <name type="scientific">Parasponia andersonii</name>
    <name type="common">Sponia andersonii</name>
    <dbReference type="NCBI Taxonomy" id="3476"/>
    <lineage>
        <taxon>Eukaryota</taxon>
        <taxon>Viridiplantae</taxon>
        <taxon>Streptophyta</taxon>
        <taxon>Embryophyta</taxon>
        <taxon>Tracheophyta</taxon>
        <taxon>Spermatophyta</taxon>
        <taxon>Magnoliopsida</taxon>
        <taxon>eudicotyledons</taxon>
        <taxon>Gunneridae</taxon>
        <taxon>Pentapetalae</taxon>
        <taxon>rosids</taxon>
        <taxon>fabids</taxon>
        <taxon>Rosales</taxon>
        <taxon>Cannabaceae</taxon>
        <taxon>Parasponia</taxon>
    </lineage>
</organism>